<dbReference type="Proteomes" id="UP000003836">
    <property type="component" value="Unassembled WGS sequence"/>
</dbReference>
<dbReference type="RefSeq" id="WP_004743042.1">
    <property type="nucleotide sequence ID" value="NZ_AFWI01000020.1"/>
</dbReference>
<organism evidence="1 2">
    <name type="scientific">Vibrio tubiashii ATCC 19109</name>
    <dbReference type="NCBI Taxonomy" id="1051646"/>
    <lineage>
        <taxon>Bacteria</taxon>
        <taxon>Pseudomonadati</taxon>
        <taxon>Pseudomonadota</taxon>
        <taxon>Gammaproteobacteria</taxon>
        <taxon>Vibrionales</taxon>
        <taxon>Vibrionaceae</taxon>
        <taxon>Vibrio</taxon>
        <taxon>Vibrio oreintalis group</taxon>
    </lineage>
</organism>
<evidence type="ECO:0000313" key="2">
    <source>
        <dbReference type="Proteomes" id="UP000003836"/>
    </source>
</evidence>
<keyword evidence="2" id="KW-1185">Reference proteome</keyword>
<reference evidence="1 2" key="1">
    <citation type="journal article" date="2012" name="Int. J. Syst. Evol. Microbiol.">
        <title>Vibrio caribbeanicus sp. nov., isolated from the marine sponge Scleritoderma cyanea.</title>
        <authorList>
            <person name="Hoffmann M."/>
            <person name="Monday S.R."/>
            <person name="Allard M.W."/>
            <person name="Strain E.A."/>
            <person name="Whittaker P."/>
            <person name="Naum M."/>
            <person name="McCarthy P.J."/>
            <person name="Lopez J.V."/>
            <person name="Fischer M."/>
            <person name="Brown E.W."/>
        </authorList>
    </citation>
    <scope>NUCLEOTIDE SEQUENCE [LARGE SCALE GENOMIC DNA]</scope>
    <source>
        <strain evidence="1 2">ATCC 19109</strain>
    </source>
</reference>
<dbReference type="EMBL" id="AFWI01000020">
    <property type="protein sequence ID" value="EGU58551.1"/>
    <property type="molecule type" value="Genomic_DNA"/>
</dbReference>
<name>A0ABP2LR62_9VIBR</name>
<dbReference type="GeneID" id="91961758"/>
<protein>
    <submittedName>
        <fullName evidence="1">Uncharacterized protein</fullName>
    </submittedName>
</protein>
<sequence length="44" mass="4801">MVDLFFGAVAYGLTELNSFAETLLVVFVGTKADLLAEMAFSLVW</sequence>
<proteinExistence type="predicted"/>
<comment type="caution">
    <text evidence="1">The sequence shown here is derived from an EMBL/GenBank/DDBJ whole genome shotgun (WGS) entry which is preliminary data.</text>
</comment>
<gene>
    <name evidence="1" type="ORF">VITU9109_14698</name>
</gene>
<evidence type="ECO:0000313" key="1">
    <source>
        <dbReference type="EMBL" id="EGU58551.1"/>
    </source>
</evidence>
<accession>A0ABP2LR62</accession>